<feature type="domain" description="C2H2-type" evidence="2">
    <location>
        <begin position="3"/>
        <end position="31"/>
    </location>
</feature>
<keyword evidence="3" id="KW-1185">Reference proteome</keyword>
<dbReference type="PROSITE" id="PS00028">
    <property type="entry name" value="ZINC_FINGER_C2H2_1"/>
    <property type="match status" value="2"/>
</dbReference>
<gene>
    <name evidence="4 5" type="primary">LOC115888247</name>
</gene>
<keyword evidence="1" id="KW-0862">Zinc</keyword>
<dbReference type="SMART" id="SM00355">
    <property type="entry name" value="ZnF_C2H2"/>
    <property type="match status" value="2"/>
</dbReference>
<dbReference type="InterPro" id="IPR052797">
    <property type="entry name" value="RegFact_GeneExpr_CellDeath"/>
</dbReference>
<dbReference type="Proteomes" id="UP000504635">
    <property type="component" value="Unplaced"/>
</dbReference>
<evidence type="ECO:0000313" key="5">
    <source>
        <dbReference type="RefSeq" id="XP_030763772.1"/>
    </source>
</evidence>
<evidence type="ECO:0000256" key="1">
    <source>
        <dbReference type="PROSITE-ProRule" id="PRU00042"/>
    </source>
</evidence>
<reference evidence="4 5" key="1">
    <citation type="submission" date="2025-04" db="UniProtKB">
        <authorList>
            <consortium name="RefSeq"/>
        </authorList>
    </citation>
    <scope>IDENTIFICATION</scope>
    <source>
        <tissue evidence="4 5">Gonads</tissue>
    </source>
</reference>
<dbReference type="PANTHER" id="PTHR33936:SF24">
    <property type="entry name" value="C2H2-TYPE DOMAIN-CONTAINING PROTEIN"/>
    <property type="match status" value="1"/>
</dbReference>
<name>A0A6J2YK59_SITOR</name>
<dbReference type="AlphaFoldDB" id="A0A6J2YK59"/>
<keyword evidence="1" id="KW-0479">Metal-binding</keyword>
<dbReference type="OrthoDB" id="6426693at2759"/>
<dbReference type="RefSeq" id="XP_030763770.1">
    <property type="nucleotide sequence ID" value="XM_030907910.1"/>
</dbReference>
<evidence type="ECO:0000259" key="2">
    <source>
        <dbReference type="PROSITE" id="PS50157"/>
    </source>
</evidence>
<proteinExistence type="predicted"/>
<dbReference type="GO" id="GO:0008270">
    <property type="term" value="F:zinc ion binding"/>
    <property type="evidence" value="ECO:0007669"/>
    <property type="project" value="UniProtKB-KW"/>
</dbReference>
<dbReference type="KEGG" id="soy:115888247"/>
<dbReference type="Pfam" id="PF21056">
    <property type="entry name" value="ZSWIM1-3_RNaseH-like"/>
    <property type="match status" value="1"/>
</dbReference>
<sequence length="771" mass="90360">MSVMCFICDKMFSTQSSYNRHVREVHRENEEPVSYSTQDGKGTNLSNCCLEPGCNCAFKTIKDLVKHLQNVHLINFETECLAMDNINEFNNWKSSIELENNCYYVWKSRNCSTIREIVYYKCNRSKTSYTLKENDQRTKLVKSQGSCKMNNACTSEIKLIKENNAIKVEWQKVHYGHTVEIQHIRLPTREKQKIATKLFNGVPPNRILESTRDNIGHQLKRVDMLTSRDISNIKVSYGVELKDGRRDSNDAFSVALWVQECKQLKENPVLFYKEQGKEDDILKEDDFCLIIMNAFQRQMIKQFSKIITIDSTHGLNGYDFEMTTIMIIDEFHHGFPVAEMFTNRKDTLVQRIFFSAIKDVVGVIHCTYFMSDMAEVFFNAWFYIMGPPYPQHLYCSWHVDRAWQSNLNKIYNKEKRADIYKILKVLQQDTSESDFNPALESALTHMCSNNDTKHFGEYFANTYGHNFKKWAYCFRKDAHINTNMHLESMHKVIKYFYLKRKTVKRLDKGLNVVLKFIRDKCVERIIRLSKGEHTQKTKLLSKSHQKSLTKSDEYNIITLKNKRSWNIFKNGDISYTVQQIMDVKCCEEICLFCEVCNHMFCCNCMYFKESRNMCKHIHMTASYICKKANENANVSDKNILISETLTALSQTQPSNSSESNIHKIKMMIVQLEDLDFTKLDDAIIGKIYNHLSIINKITNCSEVSNLQTKKFNERSVSFKRYIEPQIRFTSTKKRRSEKRTFVRASPDETKIIKANLLIHPKKMNVPNTNYL</sequence>
<evidence type="ECO:0000313" key="4">
    <source>
        <dbReference type="RefSeq" id="XP_030763770.1"/>
    </source>
</evidence>
<dbReference type="PROSITE" id="PS50157">
    <property type="entry name" value="ZINC_FINGER_C2H2_2"/>
    <property type="match status" value="1"/>
</dbReference>
<dbReference type="GeneID" id="115888247"/>
<dbReference type="Gene3D" id="3.30.160.60">
    <property type="entry name" value="Classic Zinc Finger"/>
    <property type="match status" value="1"/>
</dbReference>
<dbReference type="InterPro" id="IPR013087">
    <property type="entry name" value="Znf_C2H2_type"/>
</dbReference>
<dbReference type="InterPro" id="IPR048324">
    <property type="entry name" value="ZSWIM1-3_RNaseH-like"/>
</dbReference>
<keyword evidence="1" id="KW-0863">Zinc-finger</keyword>
<accession>A0A6J2YK59</accession>
<organism evidence="3 5">
    <name type="scientific">Sitophilus oryzae</name>
    <name type="common">Rice weevil</name>
    <name type="synonym">Curculio oryzae</name>
    <dbReference type="NCBI Taxonomy" id="7048"/>
    <lineage>
        <taxon>Eukaryota</taxon>
        <taxon>Metazoa</taxon>
        <taxon>Ecdysozoa</taxon>
        <taxon>Arthropoda</taxon>
        <taxon>Hexapoda</taxon>
        <taxon>Insecta</taxon>
        <taxon>Pterygota</taxon>
        <taxon>Neoptera</taxon>
        <taxon>Endopterygota</taxon>
        <taxon>Coleoptera</taxon>
        <taxon>Polyphaga</taxon>
        <taxon>Cucujiformia</taxon>
        <taxon>Curculionidae</taxon>
        <taxon>Dryophthorinae</taxon>
        <taxon>Sitophilus</taxon>
    </lineage>
</organism>
<dbReference type="RefSeq" id="XP_030763772.1">
    <property type="nucleotide sequence ID" value="XM_030907912.1"/>
</dbReference>
<dbReference type="PANTHER" id="PTHR33936">
    <property type="entry name" value="PROTEIN CBG17840"/>
    <property type="match status" value="1"/>
</dbReference>
<protein>
    <submittedName>
        <fullName evidence="4">Uncharacterized protein LOC115888247 isoform X1</fullName>
    </submittedName>
    <submittedName>
        <fullName evidence="5">Uncharacterized protein LOC115888247 isoform X2</fullName>
    </submittedName>
</protein>
<evidence type="ECO:0000313" key="3">
    <source>
        <dbReference type="Proteomes" id="UP000504635"/>
    </source>
</evidence>